<dbReference type="Proteomes" id="UP000756346">
    <property type="component" value="Unassembled WGS sequence"/>
</dbReference>
<proteinExistence type="predicted"/>
<gene>
    <name evidence="2" type="ORF">B0I36DRAFT_355799</name>
</gene>
<reference evidence="2" key="1">
    <citation type="journal article" date="2021" name="Nat. Commun.">
        <title>Genetic determinants of endophytism in the Arabidopsis root mycobiome.</title>
        <authorList>
            <person name="Mesny F."/>
            <person name="Miyauchi S."/>
            <person name="Thiergart T."/>
            <person name="Pickel B."/>
            <person name="Atanasova L."/>
            <person name="Karlsson M."/>
            <person name="Huettel B."/>
            <person name="Barry K.W."/>
            <person name="Haridas S."/>
            <person name="Chen C."/>
            <person name="Bauer D."/>
            <person name="Andreopoulos W."/>
            <person name="Pangilinan J."/>
            <person name="LaButti K."/>
            <person name="Riley R."/>
            <person name="Lipzen A."/>
            <person name="Clum A."/>
            <person name="Drula E."/>
            <person name="Henrissat B."/>
            <person name="Kohler A."/>
            <person name="Grigoriev I.V."/>
            <person name="Martin F.M."/>
            <person name="Hacquard S."/>
        </authorList>
    </citation>
    <scope>NUCLEOTIDE SEQUENCE</scope>
    <source>
        <strain evidence="2">MPI-CAGE-CH-0230</strain>
    </source>
</reference>
<accession>A0A9P9BIR3</accession>
<evidence type="ECO:0000313" key="2">
    <source>
        <dbReference type="EMBL" id="KAH7014610.1"/>
    </source>
</evidence>
<dbReference type="PROSITE" id="PS51257">
    <property type="entry name" value="PROKAR_LIPOPROTEIN"/>
    <property type="match status" value="1"/>
</dbReference>
<dbReference type="EMBL" id="JAGTJQ010000013">
    <property type="protein sequence ID" value="KAH7014610.1"/>
    <property type="molecule type" value="Genomic_DNA"/>
</dbReference>
<evidence type="ECO:0000313" key="3">
    <source>
        <dbReference type="Proteomes" id="UP000756346"/>
    </source>
</evidence>
<organism evidence="2 3">
    <name type="scientific">Microdochium trichocladiopsis</name>
    <dbReference type="NCBI Taxonomy" id="1682393"/>
    <lineage>
        <taxon>Eukaryota</taxon>
        <taxon>Fungi</taxon>
        <taxon>Dikarya</taxon>
        <taxon>Ascomycota</taxon>
        <taxon>Pezizomycotina</taxon>
        <taxon>Sordariomycetes</taxon>
        <taxon>Xylariomycetidae</taxon>
        <taxon>Xylariales</taxon>
        <taxon>Microdochiaceae</taxon>
        <taxon>Microdochium</taxon>
    </lineage>
</organism>
<keyword evidence="3" id="KW-1185">Reference proteome</keyword>
<dbReference type="GeneID" id="70187018"/>
<protein>
    <recommendedName>
        <fullName evidence="4">Secreted protein</fullName>
    </recommendedName>
</protein>
<keyword evidence="1" id="KW-0732">Signal</keyword>
<name>A0A9P9BIR3_9PEZI</name>
<feature type="signal peptide" evidence="1">
    <location>
        <begin position="1"/>
        <end position="19"/>
    </location>
</feature>
<feature type="chain" id="PRO_5040318807" description="Secreted protein" evidence="1">
    <location>
        <begin position="20"/>
        <end position="142"/>
    </location>
</feature>
<evidence type="ECO:0000256" key="1">
    <source>
        <dbReference type="SAM" id="SignalP"/>
    </source>
</evidence>
<comment type="caution">
    <text evidence="2">The sequence shown here is derived from an EMBL/GenBank/DDBJ whole genome shotgun (WGS) entry which is preliminary data.</text>
</comment>
<evidence type="ECO:0008006" key="4">
    <source>
        <dbReference type="Google" id="ProtNLM"/>
    </source>
</evidence>
<dbReference type="AlphaFoldDB" id="A0A9P9BIR3"/>
<sequence length="142" mass="15830">MRLSILITSLTTTISIVSAGCYGDGADLNKNHARYFIPKYCEHADGYYNANQVWKWCYRMEDVGNGAGQPVKRYLLLEFDRNGAGKDLSNSACKAYLNEIVNECGRGGRKESGDKWSYRVDPGDSCDGVKPTWLSVNEGMQI</sequence>
<dbReference type="RefSeq" id="XP_046005577.1">
    <property type="nucleotide sequence ID" value="XM_046157472.1"/>
</dbReference>